<dbReference type="AlphaFoldDB" id="A0A382EBQ1"/>
<name>A0A382EBQ1_9ZZZZ</name>
<evidence type="ECO:0008006" key="2">
    <source>
        <dbReference type="Google" id="ProtNLM"/>
    </source>
</evidence>
<protein>
    <recommendedName>
        <fullName evidence="2">DUF1553 domain-containing protein</fullName>
    </recommendedName>
</protein>
<accession>A0A382EBQ1</accession>
<dbReference type="EMBL" id="UINC01043570">
    <property type="protein sequence ID" value="SVB47782.1"/>
    <property type="molecule type" value="Genomic_DNA"/>
</dbReference>
<reference evidence="1" key="1">
    <citation type="submission" date="2018-05" db="EMBL/GenBank/DDBJ databases">
        <authorList>
            <person name="Lanie J.A."/>
            <person name="Ng W.-L."/>
            <person name="Kazmierczak K.M."/>
            <person name="Andrzejewski T.M."/>
            <person name="Davidsen T.M."/>
            <person name="Wayne K.J."/>
            <person name="Tettelin H."/>
            <person name="Glass J.I."/>
            <person name="Rusch D."/>
            <person name="Podicherti R."/>
            <person name="Tsui H.-C.T."/>
            <person name="Winkler M.E."/>
        </authorList>
    </citation>
    <scope>NUCLEOTIDE SEQUENCE</scope>
</reference>
<evidence type="ECO:0000313" key="1">
    <source>
        <dbReference type="EMBL" id="SVB47782.1"/>
    </source>
</evidence>
<gene>
    <name evidence="1" type="ORF">METZ01_LOCUS200636</name>
</gene>
<feature type="non-terminal residue" evidence="1">
    <location>
        <position position="1"/>
    </location>
</feature>
<proteinExistence type="predicted"/>
<organism evidence="1">
    <name type="scientific">marine metagenome</name>
    <dbReference type="NCBI Taxonomy" id="408172"/>
    <lineage>
        <taxon>unclassified sequences</taxon>
        <taxon>metagenomes</taxon>
        <taxon>ecological metagenomes</taxon>
    </lineage>
</organism>
<sequence>STDTERIRHGFRICVTRHSKPNEEAAFRKLLQRAKQFYAANTTEANAYNGSTQASAWSAVARIMLNMDEFLTRE</sequence>